<dbReference type="InterPro" id="IPR024078">
    <property type="entry name" value="LmbE-like_dom_sf"/>
</dbReference>
<protein>
    <submittedName>
        <fullName evidence="1">LmbE-like protein</fullName>
    </submittedName>
</protein>
<dbReference type="InterPro" id="IPR003737">
    <property type="entry name" value="GlcNAc_PI_deacetylase-related"/>
</dbReference>
<evidence type="ECO:0000313" key="1">
    <source>
        <dbReference type="EMBL" id="OGG44257.1"/>
    </source>
</evidence>
<name>A0A1F6C5U7_HANXR</name>
<evidence type="ECO:0000313" key="2">
    <source>
        <dbReference type="Proteomes" id="UP000178606"/>
    </source>
</evidence>
<gene>
    <name evidence="1" type="ORF">A3F84_14850</name>
</gene>
<dbReference type="PANTHER" id="PTHR12993">
    <property type="entry name" value="N-ACETYLGLUCOSAMINYL-PHOSPHATIDYLINOSITOL DE-N-ACETYLASE-RELATED"/>
    <property type="match status" value="1"/>
</dbReference>
<comment type="caution">
    <text evidence="1">The sequence shown here is derived from an EMBL/GenBank/DDBJ whole genome shotgun (WGS) entry which is preliminary data.</text>
</comment>
<dbReference type="Pfam" id="PF02585">
    <property type="entry name" value="PIG-L"/>
    <property type="match status" value="1"/>
</dbReference>
<reference evidence="1 2" key="1">
    <citation type="journal article" date="2016" name="Nat. Commun.">
        <title>Thousands of microbial genomes shed light on interconnected biogeochemical processes in an aquifer system.</title>
        <authorList>
            <person name="Anantharaman K."/>
            <person name="Brown C.T."/>
            <person name="Hug L.A."/>
            <person name="Sharon I."/>
            <person name="Castelle C.J."/>
            <person name="Probst A.J."/>
            <person name="Thomas B.C."/>
            <person name="Singh A."/>
            <person name="Wilkins M.J."/>
            <person name="Karaoz U."/>
            <person name="Brodie E.L."/>
            <person name="Williams K.H."/>
            <person name="Hubbard S.S."/>
            <person name="Banfield J.F."/>
        </authorList>
    </citation>
    <scope>NUCLEOTIDE SEQUENCE [LARGE SCALE GENOMIC DNA]</scope>
    <source>
        <strain evidence="2">RIFCSPLOWO2_12_FULL_64_10</strain>
    </source>
</reference>
<dbReference type="Gene3D" id="3.40.50.10320">
    <property type="entry name" value="LmbE-like"/>
    <property type="match status" value="1"/>
</dbReference>
<proteinExistence type="predicted"/>
<dbReference type="EMBL" id="MFKF01000409">
    <property type="protein sequence ID" value="OGG44257.1"/>
    <property type="molecule type" value="Genomic_DNA"/>
</dbReference>
<dbReference type="AlphaFoldDB" id="A0A1F6C5U7"/>
<accession>A0A1F6C5U7</accession>
<dbReference type="SUPFAM" id="SSF102588">
    <property type="entry name" value="LmbE-like"/>
    <property type="match status" value="1"/>
</dbReference>
<dbReference type="Proteomes" id="UP000178606">
    <property type="component" value="Unassembled WGS sequence"/>
</dbReference>
<dbReference type="PANTHER" id="PTHR12993:SF29">
    <property type="entry name" value="BLR3841 PROTEIN"/>
    <property type="match status" value="1"/>
</dbReference>
<organism evidence="1 2">
    <name type="scientific">Handelsmanbacteria sp. (strain RIFCSPLOWO2_12_FULL_64_10)</name>
    <dbReference type="NCBI Taxonomy" id="1817868"/>
    <lineage>
        <taxon>Bacteria</taxon>
        <taxon>Candidatus Handelsmaniibacteriota</taxon>
    </lineage>
</organism>
<dbReference type="GO" id="GO:0016811">
    <property type="term" value="F:hydrolase activity, acting on carbon-nitrogen (but not peptide) bonds, in linear amides"/>
    <property type="evidence" value="ECO:0007669"/>
    <property type="project" value="TreeGrafter"/>
</dbReference>
<sequence>MNGFCPKGLARRFFRRLMGHFTSEPCGGDLGRSAVVFSPHPDDETLGCGGTIIQKRRAGAAVKIVFMTDGGRSHRHLISGDELRSIRASEALAASRTLGVAEDGVTFLGFEDGRLSERQGQAIPRVAEVLRRERPDEVFVPYHRESPPDHFATHRIVLSALRACGRGVAVYEYPIWFWGHWPWVSAPARGPGGMANVSQNSLVSGLRLLRDFRRCVYIGDVLTLKRAALAQHRSQMARLTPDPRWQTLGDVSNGEFLDCFFQDHEVFRHYRLCRARRAGYDRE</sequence>